<evidence type="ECO:0000256" key="1">
    <source>
        <dbReference type="SAM" id="MobiDB-lite"/>
    </source>
</evidence>
<reference evidence="2 3" key="1">
    <citation type="submission" date="2020-12" db="EMBL/GenBank/DDBJ databases">
        <authorList>
            <person name="Rakov C."/>
            <person name="Alkalay-Oren S."/>
            <person name="Coppenhagen-Glazer S."/>
            <person name="Hazan R."/>
        </authorList>
    </citation>
    <scope>NUCLEOTIDE SEQUENCE [LARGE SCALE GENOMIC DNA]</scope>
</reference>
<keyword evidence="3" id="KW-1185">Reference proteome</keyword>
<sequence>MAHNNNPNNIRKSKDQWQGLVGYDKGFVVFDTPEAGTRAAVKNMMTQASRGDDTLSKLITRLSPPNENNTASYIEFISSKTGINPDDKIDWKNPKQVADLMKWVTIQEHGYEVYNKYYGDDVIWEGVNAGLEGRSVKSSRSGELEEVLAPSELPDGISSRQEEVDVIKANAENKAASMTPSYFGDPALNFEQKHSIDTPLPNQFSVTTNSSDFGKEQPKDIGLFEGTGENLAHRFKNSTLARIVTSDSFEEALSLITPRDAVSLENVRTPSQMEILKSSGLPSSYWQPLMTAPRDSFEAMFERQMALYKEDQRLAAETGLGAQVTGWLGDLVGDPLTYVGGAAGKIAFKGRTGYEIAKDLLRTGAYGGAYGVASEAIRTNVVGGEAYYAENFVGGALLAPALGSLGAMIGERFGKDTLRYQHSINQQANGKSNQLPPNSPKSNSYDVGGVNVQDLGDGSVRMPDGTVHGAGSPLNPLTAARSEELDGLTGWTRLAGFSELGNVVNDSKVAQVNAIGADLLRPTVLRKDGSWGSKKVVAEDIQLFFNSLDNVNHESHIRLANRAKQQYGGDKEKMWREVVEAIETKQIDKLQGATKELAESVNQHMELKAYYAENPTILGQNPNARPLMTIDRTRSSYVPIRYDQVRVSEFKSRMGNVENAQEAVAQHMMQNYHSDPSIRGFIDKQIADGDYVDLKDYAYRKAYGIVEDNSRLVNSGDTMLESFAPTNGATVEPNSYLLARHGFDMNFQSVLPDGTTFSLNDLRSFDMDSIIPSYHRRINGDIAIMASRGQTPQELAAEIGALRGLHAGDNRALRDITALEQAVKVLSGTARREPPSKGETLARALTDLSLFAKGAYMAVQNYTEGAALITNGATKMLLNKFPLLKQLASSKRISNEMLNEWHNIGWGKELSNAIRMTRGDYIEGLARSNRGSGMPTFADKAVGTLKYATQELVQRSPHIRAIPWTTNHLMEAARFKMIADIGEAAHGGAVAKRLRENYLNYAAISPEQYDSIIKMVRDFTTLENGTIQWAKGVNPKDMIKDPRFMDMYRLVSAAAEDVTLRNHRSGFANTKAYGGYMGLLTQFRMFTVKSLNGRFRRMLANGRINGQKLDMAYQAMASVMLAGGFQLALNHVKASQIQDEQKRRIYLEKMNDPAMVGWAALTRSSVTGAPLSIGQWLVTPTPFGDTFANMRTTTSTKEYTGENSRFKADDNWSMSAYGARLINQLPAINTGDALIGIAQNLGASLLNDSYSQSFGLVSGLMSNAQQLVPNDPVTQRIMVELTEYLQGTDLAK</sequence>
<evidence type="ECO:0008006" key="4">
    <source>
        <dbReference type="Google" id="ProtNLM"/>
    </source>
</evidence>
<dbReference type="Proteomes" id="UP000595268">
    <property type="component" value="Segment"/>
</dbReference>
<evidence type="ECO:0000313" key="3">
    <source>
        <dbReference type="Proteomes" id="UP000595268"/>
    </source>
</evidence>
<feature type="compositionally biased region" description="Polar residues" evidence="1">
    <location>
        <begin position="428"/>
        <end position="445"/>
    </location>
</feature>
<name>A0A7T6ZMU3_9CAUD</name>
<feature type="region of interest" description="Disordered" evidence="1">
    <location>
        <begin position="428"/>
        <end position="448"/>
    </location>
</feature>
<accession>A0A7T6ZMU3</accession>
<protein>
    <recommendedName>
        <fullName evidence="4">Internal virion protein D</fullName>
    </recommendedName>
</protein>
<dbReference type="EMBL" id="MW358928">
    <property type="protein sequence ID" value="QQK88321.1"/>
    <property type="molecule type" value="Genomic_DNA"/>
</dbReference>
<evidence type="ECO:0000313" key="2">
    <source>
        <dbReference type="EMBL" id="QQK88321.1"/>
    </source>
</evidence>
<organism evidence="2 3">
    <name type="scientific">Providencia phage PSTRCR_120</name>
    <dbReference type="NCBI Taxonomy" id="2800826"/>
    <lineage>
        <taxon>Viruses</taxon>
        <taxon>Duplodnaviria</taxon>
        <taxon>Heunggongvirae</taxon>
        <taxon>Uroviricota</taxon>
        <taxon>Caudoviricetes</taxon>
        <taxon>Autographivirales</taxon>
        <taxon>Autotranscriptaviridae</taxon>
        <taxon>Studiervirinae</taxon>
        <taxon>Solymavirus</taxon>
        <taxon>Solymavirus PSTRCR120</taxon>
    </lineage>
</organism>
<proteinExistence type="predicted"/>